<keyword evidence="2" id="KW-1185">Reference proteome</keyword>
<reference evidence="1 2" key="1">
    <citation type="submission" date="2019-02" db="EMBL/GenBank/DDBJ databases">
        <title>Deep-cultivation of Planctomycetes and their phenomic and genomic characterization uncovers novel biology.</title>
        <authorList>
            <person name="Wiegand S."/>
            <person name="Jogler M."/>
            <person name="Boedeker C."/>
            <person name="Pinto D."/>
            <person name="Vollmers J."/>
            <person name="Rivas-Marin E."/>
            <person name="Kohn T."/>
            <person name="Peeters S.H."/>
            <person name="Heuer A."/>
            <person name="Rast P."/>
            <person name="Oberbeckmann S."/>
            <person name="Bunk B."/>
            <person name="Jeske O."/>
            <person name="Meyerdierks A."/>
            <person name="Storesund J.E."/>
            <person name="Kallscheuer N."/>
            <person name="Luecker S."/>
            <person name="Lage O.M."/>
            <person name="Pohl T."/>
            <person name="Merkel B.J."/>
            <person name="Hornburger P."/>
            <person name="Mueller R.-W."/>
            <person name="Bruemmer F."/>
            <person name="Labrenz M."/>
            <person name="Spormann A.M."/>
            <person name="Op den Camp H."/>
            <person name="Overmann J."/>
            <person name="Amann R."/>
            <person name="Jetten M.S.M."/>
            <person name="Mascher T."/>
            <person name="Medema M.H."/>
            <person name="Devos D.P."/>
            <person name="Kaster A.-K."/>
            <person name="Ovreas L."/>
            <person name="Rohde M."/>
            <person name="Galperin M.Y."/>
            <person name="Jogler C."/>
        </authorList>
    </citation>
    <scope>NUCLEOTIDE SEQUENCE [LARGE SCALE GENOMIC DNA]</scope>
    <source>
        <strain evidence="1 2">K23_9</strain>
    </source>
</reference>
<dbReference type="Proteomes" id="UP000319817">
    <property type="component" value="Chromosome"/>
</dbReference>
<proteinExistence type="predicted"/>
<dbReference type="AlphaFoldDB" id="A0A517NRW4"/>
<protein>
    <submittedName>
        <fullName evidence="1">Uncharacterized protein</fullName>
    </submittedName>
</protein>
<evidence type="ECO:0000313" key="1">
    <source>
        <dbReference type="EMBL" id="QDT09872.1"/>
    </source>
</evidence>
<organism evidence="1 2">
    <name type="scientific">Stieleria marina</name>
    <dbReference type="NCBI Taxonomy" id="1930275"/>
    <lineage>
        <taxon>Bacteria</taxon>
        <taxon>Pseudomonadati</taxon>
        <taxon>Planctomycetota</taxon>
        <taxon>Planctomycetia</taxon>
        <taxon>Pirellulales</taxon>
        <taxon>Pirellulaceae</taxon>
        <taxon>Stieleria</taxon>
    </lineage>
</organism>
<dbReference type="OrthoDB" id="228608at2"/>
<dbReference type="EMBL" id="CP036526">
    <property type="protein sequence ID" value="QDT09872.1"/>
    <property type="molecule type" value="Genomic_DNA"/>
</dbReference>
<name>A0A517NRW4_9BACT</name>
<gene>
    <name evidence="1" type="ORF">K239x_18240</name>
</gene>
<accession>A0A517NRW4</accession>
<dbReference type="RefSeq" id="WP_145417437.1">
    <property type="nucleotide sequence ID" value="NZ_CP036526.1"/>
</dbReference>
<sequence>MLQRLLPVAPQQSTSFALAEETVVQSFKRQRRTDVYFSEAASAADVNGVCVADVVYGPYWFAGPDFKTKQEICKPIPRNRDRYADNFFIGCVT</sequence>
<evidence type="ECO:0000313" key="2">
    <source>
        <dbReference type="Proteomes" id="UP000319817"/>
    </source>
</evidence>